<evidence type="ECO:0000256" key="2">
    <source>
        <dbReference type="SAM" id="SignalP"/>
    </source>
</evidence>
<evidence type="ECO:0000256" key="1">
    <source>
        <dbReference type="SAM" id="Phobius"/>
    </source>
</evidence>
<dbReference type="InterPro" id="IPR013642">
    <property type="entry name" value="CLCA_N"/>
</dbReference>
<dbReference type="Proteomes" id="UP000694865">
    <property type="component" value="Unplaced"/>
</dbReference>
<dbReference type="SUPFAM" id="SSF53300">
    <property type="entry name" value="vWA-like"/>
    <property type="match status" value="1"/>
</dbReference>
<dbReference type="Pfam" id="PF00092">
    <property type="entry name" value="VWA"/>
    <property type="match status" value="1"/>
</dbReference>
<keyword evidence="2" id="KW-0732">Signal</keyword>
<feature type="domain" description="VWFA" evidence="3">
    <location>
        <begin position="327"/>
        <end position="501"/>
    </location>
</feature>
<evidence type="ECO:0000313" key="4">
    <source>
        <dbReference type="Proteomes" id="UP000694865"/>
    </source>
</evidence>
<gene>
    <name evidence="5" type="primary">LOC100368458</name>
</gene>
<keyword evidence="4" id="KW-1185">Reference proteome</keyword>
<dbReference type="InterPro" id="IPR036465">
    <property type="entry name" value="vWFA_dom_sf"/>
</dbReference>
<keyword evidence="1" id="KW-1133">Transmembrane helix</keyword>
<reference evidence="5" key="1">
    <citation type="submission" date="2025-08" db="UniProtKB">
        <authorList>
            <consortium name="RefSeq"/>
        </authorList>
    </citation>
    <scope>IDENTIFICATION</scope>
    <source>
        <tissue evidence="5">Testes</tissue>
    </source>
</reference>
<organism evidence="4 5">
    <name type="scientific">Saccoglossus kowalevskii</name>
    <name type="common">Acorn worm</name>
    <dbReference type="NCBI Taxonomy" id="10224"/>
    <lineage>
        <taxon>Eukaryota</taxon>
        <taxon>Metazoa</taxon>
        <taxon>Hemichordata</taxon>
        <taxon>Enteropneusta</taxon>
        <taxon>Harrimaniidae</taxon>
        <taxon>Saccoglossus</taxon>
    </lineage>
</organism>
<keyword evidence="1" id="KW-0812">Transmembrane</keyword>
<proteinExistence type="predicted"/>
<accession>A0ABM0GKJ0</accession>
<dbReference type="InterPro" id="IPR051266">
    <property type="entry name" value="CLCR"/>
</dbReference>
<keyword evidence="1" id="KW-0472">Membrane</keyword>
<dbReference type="CDD" id="cd00198">
    <property type="entry name" value="vWFA"/>
    <property type="match status" value="1"/>
</dbReference>
<dbReference type="InterPro" id="IPR002035">
    <property type="entry name" value="VWF_A"/>
</dbReference>
<feature type="transmembrane region" description="Helical" evidence="1">
    <location>
        <begin position="909"/>
        <end position="937"/>
    </location>
</feature>
<feature type="chain" id="PRO_5046138128" evidence="2">
    <location>
        <begin position="27"/>
        <end position="978"/>
    </location>
</feature>
<protein>
    <submittedName>
        <fullName evidence="5">Epithelial chloride channel protein-like</fullName>
    </submittedName>
</protein>
<feature type="signal peptide" evidence="2">
    <location>
        <begin position="1"/>
        <end position="26"/>
    </location>
</feature>
<dbReference type="RefSeq" id="XP_002731904.1">
    <property type="nucleotide sequence ID" value="XM_002731858.2"/>
</dbReference>
<dbReference type="Gene3D" id="3.40.50.410">
    <property type="entry name" value="von Willebrand factor, type A domain"/>
    <property type="match status" value="1"/>
</dbReference>
<name>A0ABM0GKJ0_SACKO</name>
<dbReference type="GeneID" id="100368458"/>
<dbReference type="SMART" id="SM00327">
    <property type="entry name" value="VWA"/>
    <property type="match status" value="1"/>
</dbReference>
<dbReference type="PANTHER" id="PTHR10579">
    <property type="entry name" value="CALCIUM-ACTIVATED CHLORIDE CHANNEL REGULATOR"/>
    <property type="match status" value="1"/>
</dbReference>
<dbReference type="PANTHER" id="PTHR10579:SF172">
    <property type="entry name" value="CALCIUM-ACTIVATED CHLORIDE CHANNEL REGULATOR 4 PRECURSOR-RELATED"/>
    <property type="match status" value="1"/>
</dbReference>
<sequence>MWTCAVIRITVLSVCVSMWIGGRTSAERATISAQANEYKGLVIAIHNSIQEDDRLIERIKTVFTTGSEYLFNALQRRIFWKQITILIPKTWSVKPEYMAAKDESFERAHVIIDNPNPDWGNNPYTQQIGGCGKKGEYIHLTPDYLLDKDTSEYIWGPAGRLLVHEWGHLRYGLFDEYFTSYEDPGVKPFYLDRRERLQGTRCSLEITGINRNGRSFAQCTINRRTGLPEEECLFFPDLEGQKATASVMFAQYLDPVTSWCHNNTDDPSGLHNREAPNRHNSMCNGRSTFEVILESNDFTGKKNLPLPPEDNVNTVPYFRLVQRRERRVVLVLDVSGSMEGKPLTQLLQVCTNYIRNTIDDGSYLGVVKFEGIAETLVDLMLIDGPQIRETIIANLPTYAGGRTSIGGGVLKGIEVLSNFGNEDTTGGYIILVSDGEETSEPIIDDIWGDIELAGVVIDTVAFSDKADKKLESLATKTGGLSFFFSGNDDTTALYDAFTSTITKRPGESSNNLPIQLYSGVVKIPSKAAKTDSVSLDSALGKMTLFSFTWTTNEVSVIMTSPDGIEISINDVDIYKVDRALKMISIKIPEIAQSGKWTYVISNIHRSDEVVNVGVKSERKSMDVEPILLRSQLDSTLVDYSQGRAPVIIYAEVTRGYHAVVNASIIAFVDNTEGYTEQLRLLDNGAGSDITKNDGIYSSYYFNFTSDGRYGVQIKVDNSEGSAKLRTRVNGRSRAFPRGVSTDGRISEPTYEDAEQFNRANSAGTFEVTGYYTDPNAPLDVFAPSRIIDLEVVSTSHEHRTVVLQWTATGNNFDQGTAAEYDLRVSEDINVLYDDLETAYKLENDDVTVGDLTAPLAAGLIQRITVKIPSTVDKTAIKISFSIRALDNAGNRGDPSNVATATLYAPGADAVVIIVVVFVVLVFLILLVIAVCVGIVLYRKKQTKAKTSTAERATFTTKATTATVVVKKNTPKGGLKVMV</sequence>
<evidence type="ECO:0000313" key="5">
    <source>
        <dbReference type="RefSeq" id="XP_002731904.1"/>
    </source>
</evidence>
<dbReference type="PROSITE" id="PS50234">
    <property type="entry name" value="VWFA"/>
    <property type="match status" value="1"/>
</dbReference>
<dbReference type="Pfam" id="PF08434">
    <property type="entry name" value="CLCA"/>
    <property type="match status" value="1"/>
</dbReference>
<evidence type="ECO:0000259" key="3">
    <source>
        <dbReference type="PROSITE" id="PS50234"/>
    </source>
</evidence>